<organism evidence="3 4">
    <name type="scientific">Bondarzewia mesenterica</name>
    <dbReference type="NCBI Taxonomy" id="1095465"/>
    <lineage>
        <taxon>Eukaryota</taxon>
        <taxon>Fungi</taxon>
        <taxon>Dikarya</taxon>
        <taxon>Basidiomycota</taxon>
        <taxon>Agaricomycotina</taxon>
        <taxon>Agaricomycetes</taxon>
        <taxon>Russulales</taxon>
        <taxon>Bondarzewiaceae</taxon>
        <taxon>Bondarzewia</taxon>
    </lineage>
</organism>
<name>A0A4S4LZW5_9AGAM</name>
<evidence type="ECO:0000256" key="1">
    <source>
        <dbReference type="SAM" id="MobiDB-lite"/>
    </source>
</evidence>
<dbReference type="InterPro" id="IPR001810">
    <property type="entry name" value="F-box_dom"/>
</dbReference>
<sequence>MAGSLMPTRLPLELLRIIVKTSPELKDLLKMRLVNSTFYHWATPLAFRTVAVENTTRSIHNFIHILDSPRLKVCITDISYCDVHSDENGNMLIEEDIAPLDLQSLRPREGFEELSVIGLLGIAFARLHELPMLRDVTINLNPEYDEECRTEDNTGYYPSWRYQEAMVGELRKTWHMLRLSSLTINNILASRDEEEIIWDYPLFNGLSHLHLTVVTDPNDRFEDSIFDDYGKFWARTIQGGLHRLTPEFTSASLSPSPTPLSPSLVHGLTCLSLHNDQYGVIPTLTFAELTFPRLIALSLEFFVFDAVIDTEDFIVRHGAPLTHLELSYCTILIRSLTLEPSRLWRQVWTRFAFELDTLVELGVYWATMPPSMCHECHPCDSNGPLTECDSVSDHRTHYSLLRRRKNYAAQDKHIAGKELDEAALKELYAVLGALMPKQLPLELLKSIVECIPSLVDLLKIRLVNSTFYDLATPLAFRAVTVQNTTRSVNNFDRVLKSASLKVCIKKISYCDVFSDEDGCMLTEEDVAPLDLQSLRPRQGKEEYYIMWTLQQTFSRLRELPALREVILNFNPVFDEEAQDEDRCAYYPSWRYQEATIGELWKIWRALRLSSLTIHNLLGWRDRDTEWDSYPLFDGLSHLHLSVVSSPRIGMYLEDFFVQLWKRTIQDGLHRLVPEFTSTRSSPPPLSSSLSRGLTSLTLHSDQLVGIVPALSFAGLTFPGLTQLSLKLIFFDERTGTEDFIMRHHSTLTKLELLNCSIFISVIEQGPARSWSQVWSRFANGLDALVYLHVQRTIPKGACDHQHQSDSSDSDSDSDADSDSDSNPDSNSHSHCFHSHSHSHCSHSHSHPHCHFPSPHSDSDAHAEQPGPAPAYHLHILTMGYMLNPHIVSDAEGDVALEDLCAAVTRRGGWAASD</sequence>
<protein>
    <recommendedName>
        <fullName evidence="2">F-box domain-containing protein</fullName>
    </recommendedName>
</protein>
<evidence type="ECO:0000259" key="2">
    <source>
        <dbReference type="SMART" id="SM00256"/>
    </source>
</evidence>
<evidence type="ECO:0000313" key="4">
    <source>
        <dbReference type="Proteomes" id="UP000310158"/>
    </source>
</evidence>
<dbReference type="OrthoDB" id="2858653at2759"/>
<dbReference type="AlphaFoldDB" id="A0A4S4LZW5"/>
<dbReference type="SMART" id="SM00256">
    <property type="entry name" value="FBOX"/>
    <property type="match status" value="2"/>
</dbReference>
<dbReference type="PANTHER" id="PTHR42057:SF2">
    <property type="entry name" value="F-BOX DOMAIN PROTEIN (AFU_ORTHOLOGUE AFUA_4G00200)-RELATED"/>
    <property type="match status" value="1"/>
</dbReference>
<feature type="region of interest" description="Disordered" evidence="1">
    <location>
        <begin position="797"/>
        <end position="830"/>
    </location>
</feature>
<dbReference type="PANTHER" id="PTHR42057">
    <property type="entry name" value="F-BOX DOMAIN PROTEIN (AFU_ORTHOLOGUE AFUA_4G00200)"/>
    <property type="match status" value="1"/>
</dbReference>
<gene>
    <name evidence="3" type="ORF">EW146_g3172</name>
</gene>
<evidence type="ECO:0000313" key="3">
    <source>
        <dbReference type="EMBL" id="THH17697.1"/>
    </source>
</evidence>
<feature type="domain" description="F-box" evidence="2">
    <location>
        <begin position="10"/>
        <end position="51"/>
    </location>
</feature>
<reference evidence="3 4" key="1">
    <citation type="submission" date="2019-02" db="EMBL/GenBank/DDBJ databases">
        <title>Genome sequencing of the rare red list fungi Bondarzewia mesenterica.</title>
        <authorList>
            <person name="Buettner E."/>
            <person name="Kellner H."/>
        </authorList>
    </citation>
    <scope>NUCLEOTIDE SEQUENCE [LARGE SCALE GENOMIC DNA]</scope>
    <source>
        <strain evidence="3 4">DSM 108281</strain>
    </source>
</reference>
<feature type="domain" description="F-box" evidence="2">
    <location>
        <begin position="439"/>
        <end position="480"/>
    </location>
</feature>
<accession>A0A4S4LZW5</accession>
<dbReference type="Proteomes" id="UP000310158">
    <property type="component" value="Unassembled WGS sequence"/>
</dbReference>
<proteinExistence type="predicted"/>
<dbReference type="EMBL" id="SGPL01000100">
    <property type="protein sequence ID" value="THH17697.1"/>
    <property type="molecule type" value="Genomic_DNA"/>
</dbReference>
<feature type="region of interest" description="Disordered" evidence="1">
    <location>
        <begin position="843"/>
        <end position="866"/>
    </location>
</feature>
<keyword evidence="4" id="KW-1185">Reference proteome</keyword>
<comment type="caution">
    <text evidence="3">The sequence shown here is derived from an EMBL/GenBank/DDBJ whole genome shotgun (WGS) entry which is preliminary data.</text>
</comment>
<feature type="compositionally biased region" description="Acidic residues" evidence="1">
    <location>
        <begin position="807"/>
        <end position="821"/>
    </location>
</feature>